<reference evidence="2 3" key="1">
    <citation type="submission" date="2015-08" db="EMBL/GenBank/DDBJ databases">
        <title>Next Generation Sequencing and Analysis of the Genome of Puccinia sorghi L Schw, the Causal Agent of Maize Common Rust.</title>
        <authorList>
            <person name="Rochi L."/>
            <person name="Burguener G."/>
            <person name="Darino M."/>
            <person name="Turjanski A."/>
            <person name="Kreff E."/>
            <person name="Dieguez M.J."/>
            <person name="Sacco F."/>
        </authorList>
    </citation>
    <scope>NUCLEOTIDE SEQUENCE [LARGE SCALE GENOMIC DNA]</scope>
    <source>
        <strain evidence="2 3">RO10H11247</strain>
    </source>
</reference>
<dbReference type="AlphaFoldDB" id="A0A0L6VCC4"/>
<dbReference type="Proteomes" id="UP000037035">
    <property type="component" value="Unassembled WGS sequence"/>
</dbReference>
<name>A0A0L6VCC4_9BASI</name>
<accession>A0A0L6VCC4</accession>
<sequence length="603" mass="69176">MPLQSGTKSCGYWKERTKRSWTSESVVSGQTIMLIVIVFFFLGCKISCVVWKQDYSSHRQGGPRTCQIPNNLINPLLGSGGEGIKEGEVEDLKRGVRGLRGFLLDGEQGLLRFLLYLNLLILFSINNIPFNYHIRHDSYLYLVYLSSIDTINYTIVFFFHSFLAEPFQKPCLFFTQGLWQEEPGCFQVHTAMTRLGGRQEMVVSVEASVGSQLGTGILEAVCSGSTLGWSKSGSMDGLEGPEGTRRNMLILLYNFHMHMNGVMKWLGFTSCLLYRSIKSCSSNQESHSQDAEERVQYPSKGYQTHSSINQINRFGASNQFRRRTIKIKTSTGIRDDFYCLWQMIIISSVTQKRDVSQKGDSLYILFLTLWQLFLGEDPVYWWFIFKVGYRNDLERGLNTLRFILCENFHLYRKKRESFGLVFLYLNTGRIVGELGMNICIFLAPAVGKRGNNGLWSFLEENQVYYTISMADKVHNICIDIFNFLFLSEMKYTPYHEKDISFFINFSFILRFFMINLVILRFLFYLFYFIFTDWIGFAFVSSREIEGRAAVVGRRSLGDYGGLRWHQRRVLPCCRGKLDLAAKLRGVQGLGSGGLEVGGGHRGN</sequence>
<feature type="transmembrane region" description="Helical" evidence="1">
    <location>
        <begin position="138"/>
        <end position="159"/>
    </location>
</feature>
<feature type="transmembrane region" description="Helical" evidence="1">
    <location>
        <begin position="113"/>
        <end position="132"/>
    </location>
</feature>
<proteinExistence type="predicted"/>
<protein>
    <submittedName>
        <fullName evidence="2">Uncharacterized protein</fullName>
    </submittedName>
</protein>
<comment type="caution">
    <text evidence="2">The sequence shown here is derived from an EMBL/GenBank/DDBJ whole genome shotgun (WGS) entry which is preliminary data.</text>
</comment>
<dbReference type="EMBL" id="LAVV01006777">
    <property type="protein sequence ID" value="KNZ58349.1"/>
    <property type="molecule type" value="Genomic_DNA"/>
</dbReference>
<keyword evidence="1" id="KW-0472">Membrane</keyword>
<keyword evidence="3" id="KW-1185">Reference proteome</keyword>
<organism evidence="2 3">
    <name type="scientific">Puccinia sorghi</name>
    <dbReference type="NCBI Taxonomy" id="27349"/>
    <lineage>
        <taxon>Eukaryota</taxon>
        <taxon>Fungi</taxon>
        <taxon>Dikarya</taxon>
        <taxon>Basidiomycota</taxon>
        <taxon>Pucciniomycotina</taxon>
        <taxon>Pucciniomycetes</taxon>
        <taxon>Pucciniales</taxon>
        <taxon>Pucciniaceae</taxon>
        <taxon>Puccinia</taxon>
    </lineage>
</organism>
<keyword evidence="1" id="KW-1133">Transmembrane helix</keyword>
<keyword evidence="1" id="KW-0812">Transmembrane</keyword>
<dbReference type="VEuPathDB" id="FungiDB:VP01_1946g3"/>
<evidence type="ECO:0000313" key="3">
    <source>
        <dbReference type="Proteomes" id="UP000037035"/>
    </source>
</evidence>
<feature type="transmembrane region" description="Helical" evidence="1">
    <location>
        <begin position="31"/>
        <end position="51"/>
    </location>
</feature>
<evidence type="ECO:0000256" key="1">
    <source>
        <dbReference type="SAM" id="Phobius"/>
    </source>
</evidence>
<evidence type="ECO:0000313" key="2">
    <source>
        <dbReference type="EMBL" id="KNZ58349.1"/>
    </source>
</evidence>
<feature type="transmembrane region" description="Helical" evidence="1">
    <location>
        <begin position="507"/>
        <end position="530"/>
    </location>
</feature>
<gene>
    <name evidence="2" type="ORF">VP01_1946g3</name>
</gene>